<gene>
    <name evidence="5" type="ORF">FJU11_15830</name>
</gene>
<dbReference type="PROSITE" id="PS50949">
    <property type="entry name" value="HTH_GNTR"/>
    <property type="match status" value="1"/>
</dbReference>
<dbReference type="PANTHER" id="PTHR43537:SF44">
    <property type="entry name" value="GNTR FAMILY REGULATORY PROTEIN"/>
    <property type="match status" value="1"/>
</dbReference>
<keyword evidence="2" id="KW-0238">DNA-binding</keyword>
<protein>
    <submittedName>
        <fullName evidence="5">FadR family transcriptional regulator</fullName>
    </submittedName>
</protein>
<dbReference type="InterPro" id="IPR000524">
    <property type="entry name" value="Tscrpt_reg_HTH_GntR"/>
</dbReference>
<proteinExistence type="predicted"/>
<dbReference type="EMBL" id="VHLH01000035">
    <property type="protein sequence ID" value="TPW26174.1"/>
    <property type="molecule type" value="Genomic_DNA"/>
</dbReference>
<dbReference type="PANTHER" id="PTHR43537">
    <property type="entry name" value="TRANSCRIPTIONAL REGULATOR, GNTR FAMILY"/>
    <property type="match status" value="1"/>
</dbReference>
<evidence type="ECO:0000256" key="2">
    <source>
        <dbReference type="ARBA" id="ARBA00023125"/>
    </source>
</evidence>
<dbReference type="GO" id="GO:0003677">
    <property type="term" value="F:DNA binding"/>
    <property type="evidence" value="ECO:0007669"/>
    <property type="project" value="UniProtKB-KW"/>
</dbReference>
<evidence type="ECO:0000313" key="5">
    <source>
        <dbReference type="EMBL" id="TPW26174.1"/>
    </source>
</evidence>
<keyword evidence="6" id="KW-1185">Reference proteome</keyword>
<dbReference type="Gene3D" id="1.20.120.530">
    <property type="entry name" value="GntR ligand-binding domain-like"/>
    <property type="match status" value="1"/>
</dbReference>
<reference evidence="5 6" key="1">
    <citation type="submission" date="2019-06" db="EMBL/GenBank/DDBJ databases">
        <authorList>
            <person name="Li M."/>
        </authorList>
    </citation>
    <scope>NUCLEOTIDE SEQUENCE [LARGE SCALE GENOMIC DNA]</scope>
    <source>
        <strain evidence="5 6">BGMRC6574</strain>
    </source>
</reference>
<accession>A0A506TZK1</accession>
<organism evidence="5 6">
    <name type="scientific">Pararhizobium mangrovi</name>
    <dbReference type="NCBI Taxonomy" id="2590452"/>
    <lineage>
        <taxon>Bacteria</taxon>
        <taxon>Pseudomonadati</taxon>
        <taxon>Pseudomonadota</taxon>
        <taxon>Alphaproteobacteria</taxon>
        <taxon>Hyphomicrobiales</taxon>
        <taxon>Rhizobiaceae</taxon>
        <taxon>Rhizobium/Agrobacterium group</taxon>
        <taxon>Pararhizobium</taxon>
    </lineage>
</organism>
<dbReference type="SMART" id="SM00895">
    <property type="entry name" value="FCD"/>
    <property type="match status" value="1"/>
</dbReference>
<evidence type="ECO:0000259" key="4">
    <source>
        <dbReference type="PROSITE" id="PS50949"/>
    </source>
</evidence>
<sequence>MAKQPDERRSSRRTITVAEALAERILTGDYPPGTVIPPEAELLAEFGVSRTVLREAFQVLGAKGMIRSRPRIGTTVTDPLHWNYLDREVLRWRQKVVEPRVIIGELFGLRRMIEPAAAGMAAEHIDAQALETLQHAVFAMARGNGERTPETTAADVSFHRILLMSSGNRLLSGFGAVIEEALRSSIWIGSDPANRLPVALDLHIAVFEAVRAGEGARAYEAMASLLDVTAGILESAGYPCELPAYLRGGLWPPEKS</sequence>
<evidence type="ECO:0000313" key="6">
    <source>
        <dbReference type="Proteomes" id="UP000320314"/>
    </source>
</evidence>
<feature type="domain" description="HTH gntR-type" evidence="4">
    <location>
        <begin position="11"/>
        <end position="79"/>
    </location>
</feature>
<comment type="caution">
    <text evidence="5">The sequence shown here is derived from an EMBL/GenBank/DDBJ whole genome shotgun (WGS) entry which is preliminary data.</text>
</comment>
<dbReference type="InterPro" id="IPR036388">
    <property type="entry name" value="WH-like_DNA-bd_sf"/>
</dbReference>
<evidence type="ECO:0000256" key="1">
    <source>
        <dbReference type="ARBA" id="ARBA00023015"/>
    </source>
</evidence>
<keyword evidence="3" id="KW-0804">Transcription</keyword>
<evidence type="ECO:0000256" key="3">
    <source>
        <dbReference type="ARBA" id="ARBA00023163"/>
    </source>
</evidence>
<dbReference type="InterPro" id="IPR011711">
    <property type="entry name" value="GntR_C"/>
</dbReference>
<name>A0A506TZK1_9HYPH</name>
<dbReference type="Pfam" id="PF07729">
    <property type="entry name" value="FCD"/>
    <property type="match status" value="1"/>
</dbReference>
<dbReference type="PRINTS" id="PR00035">
    <property type="entry name" value="HTHGNTR"/>
</dbReference>
<dbReference type="CDD" id="cd07377">
    <property type="entry name" value="WHTH_GntR"/>
    <property type="match status" value="1"/>
</dbReference>
<dbReference type="GO" id="GO:0003700">
    <property type="term" value="F:DNA-binding transcription factor activity"/>
    <property type="evidence" value="ECO:0007669"/>
    <property type="project" value="InterPro"/>
</dbReference>
<dbReference type="Proteomes" id="UP000320314">
    <property type="component" value="Unassembled WGS sequence"/>
</dbReference>
<dbReference type="Gene3D" id="1.10.10.10">
    <property type="entry name" value="Winged helix-like DNA-binding domain superfamily/Winged helix DNA-binding domain"/>
    <property type="match status" value="1"/>
</dbReference>
<dbReference type="SMART" id="SM00345">
    <property type="entry name" value="HTH_GNTR"/>
    <property type="match status" value="1"/>
</dbReference>
<dbReference type="SUPFAM" id="SSF46785">
    <property type="entry name" value="Winged helix' DNA-binding domain"/>
    <property type="match status" value="1"/>
</dbReference>
<dbReference type="SUPFAM" id="SSF48008">
    <property type="entry name" value="GntR ligand-binding domain-like"/>
    <property type="match status" value="1"/>
</dbReference>
<dbReference type="InterPro" id="IPR036390">
    <property type="entry name" value="WH_DNA-bd_sf"/>
</dbReference>
<dbReference type="InterPro" id="IPR008920">
    <property type="entry name" value="TF_FadR/GntR_C"/>
</dbReference>
<dbReference type="OrthoDB" id="9028214at2"/>
<dbReference type="AlphaFoldDB" id="A0A506TZK1"/>
<keyword evidence="1" id="KW-0805">Transcription regulation</keyword>
<dbReference type="Pfam" id="PF00392">
    <property type="entry name" value="GntR"/>
    <property type="match status" value="1"/>
</dbReference>